<dbReference type="InterPro" id="IPR015034">
    <property type="entry name" value="Bles03"/>
</dbReference>
<dbReference type="InterPro" id="IPR023398">
    <property type="entry name" value="TIF_eIF4e-like"/>
</dbReference>
<dbReference type="AlphaFoldDB" id="A0A370P0T7"/>
<dbReference type="EMBL" id="QKWJ01000003">
    <property type="protein sequence ID" value="RDK11480.1"/>
    <property type="molecule type" value="Genomic_DNA"/>
</dbReference>
<proteinExistence type="inferred from homology"/>
<dbReference type="RefSeq" id="WP_115013293.1">
    <property type="nucleotide sequence ID" value="NZ_QKWJ01000003.1"/>
</dbReference>
<sequence>MTDDRPSLNEKEVWLHVAAPSLKSFESNESTGKWCIFRSEHEIDQSWATVKDLAAAEKILLAKVSTAIGRRYHDGHVICIYTLDWNNHADLMTVREVLRAAGFTEEMGYKRDVDTTRRIYGSNEWYARA</sequence>
<evidence type="ECO:0000313" key="3">
    <source>
        <dbReference type="Proteomes" id="UP000255165"/>
    </source>
</evidence>
<evidence type="ECO:0000256" key="1">
    <source>
        <dbReference type="ARBA" id="ARBA00010568"/>
    </source>
</evidence>
<dbReference type="SUPFAM" id="SSF55418">
    <property type="entry name" value="eIF4e-like"/>
    <property type="match status" value="1"/>
</dbReference>
<gene>
    <name evidence="2" type="ORF">DN412_03715</name>
</gene>
<dbReference type="Proteomes" id="UP000255165">
    <property type="component" value="Unassembled WGS sequence"/>
</dbReference>
<dbReference type="Pfam" id="PF08939">
    <property type="entry name" value="Bles03"/>
    <property type="match status" value="1"/>
</dbReference>
<evidence type="ECO:0000313" key="2">
    <source>
        <dbReference type="EMBL" id="RDK11480.1"/>
    </source>
</evidence>
<name>A0A370P0T7_9BURK</name>
<dbReference type="PANTHER" id="PTHR31977">
    <property type="entry name" value="UPF0696 PROTEIN C11ORF68"/>
    <property type="match status" value="1"/>
</dbReference>
<keyword evidence="3" id="KW-1185">Reference proteome</keyword>
<organism evidence="2 3">
    <name type="scientific">Cupriavidus lacunae</name>
    <dbReference type="NCBI Taxonomy" id="2666307"/>
    <lineage>
        <taxon>Bacteria</taxon>
        <taxon>Pseudomonadati</taxon>
        <taxon>Pseudomonadota</taxon>
        <taxon>Betaproteobacteria</taxon>
        <taxon>Burkholderiales</taxon>
        <taxon>Burkholderiaceae</taxon>
        <taxon>Cupriavidus</taxon>
    </lineage>
</organism>
<evidence type="ECO:0008006" key="4">
    <source>
        <dbReference type="Google" id="ProtNLM"/>
    </source>
</evidence>
<comment type="similarity">
    <text evidence="1">Belongs to the UPF0696 family.</text>
</comment>
<accession>A0A370P0T7</accession>
<dbReference type="PANTHER" id="PTHR31977:SF1">
    <property type="entry name" value="UPF0696 PROTEIN C11ORF68"/>
    <property type="match status" value="1"/>
</dbReference>
<dbReference type="Gene3D" id="3.30.760.10">
    <property type="entry name" value="RNA Cap, Translation Initiation Factor Eif4e"/>
    <property type="match status" value="1"/>
</dbReference>
<protein>
    <recommendedName>
        <fullName evidence="4">DUF1917 domain-containing protein</fullName>
    </recommendedName>
</protein>
<reference evidence="2 3" key="1">
    <citation type="submission" date="2018-06" db="EMBL/GenBank/DDBJ databases">
        <authorList>
            <person name="Feng T."/>
            <person name="Jeon C.O."/>
        </authorList>
    </citation>
    <scope>NUCLEOTIDE SEQUENCE [LARGE SCALE GENOMIC DNA]</scope>
    <source>
        <strain evidence="2 3">S23</strain>
    </source>
</reference>
<comment type="caution">
    <text evidence="2">The sequence shown here is derived from an EMBL/GenBank/DDBJ whole genome shotgun (WGS) entry which is preliminary data.</text>
</comment>